<dbReference type="GeneID" id="28733252"/>
<dbReference type="Proteomes" id="UP000038010">
    <property type="component" value="Unassembled WGS sequence"/>
</dbReference>
<dbReference type="InterPro" id="IPR012677">
    <property type="entry name" value="Nucleotide-bd_a/b_plait_sf"/>
</dbReference>
<feature type="domain" description="RRM" evidence="4">
    <location>
        <begin position="171"/>
        <end position="264"/>
    </location>
</feature>
<dbReference type="InterPro" id="IPR035979">
    <property type="entry name" value="RBD_domain_sf"/>
</dbReference>
<protein>
    <submittedName>
        <fullName evidence="5">RNA-binding protein rnp24</fullName>
    </submittedName>
</protein>
<feature type="compositionally biased region" description="Basic and acidic residues" evidence="3">
    <location>
        <begin position="278"/>
        <end position="287"/>
    </location>
</feature>
<accession>A0A0N0NJU5</accession>
<dbReference type="SMART" id="SM00360">
    <property type="entry name" value="RRM"/>
    <property type="match status" value="2"/>
</dbReference>
<evidence type="ECO:0000256" key="1">
    <source>
        <dbReference type="ARBA" id="ARBA00022884"/>
    </source>
</evidence>
<keyword evidence="6" id="KW-1185">Reference proteome</keyword>
<gene>
    <name evidence="5" type="ORF">AB675_1477</name>
</gene>
<dbReference type="InterPro" id="IPR000504">
    <property type="entry name" value="RRM_dom"/>
</dbReference>
<proteinExistence type="predicted"/>
<evidence type="ECO:0000313" key="6">
    <source>
        <dbReference type="Proteomes" id="UP000038010"/>
    </source>
</evidence>
<dbReference type="OrthoDB" id="1875751at2759"/>
<evidence type="ECO:0000259" key="4">
    <source>
        <dbReference type="PROSITE" id="PS50102"/>
    </source>
</evidence>
<dbReference type="VEuPathDB" id="FungiDB:AB675_1477"/>
<keyword evidence="1 2" id="KW-0694">RNA-binding</keyword>
<evidence type="ECO:0000313" key="5">
    <source>
        <dbReference type="EMBL" id="KPI37298.1"/>
    </source>
</evidence>
<dbReference type="GO" id="GO:0005730">
    <property type="term" value="C:nucleolus"/>
    <property type="evidence" value="ECO:0007669"/>
    <property type="project" value="TreeGrafter"/>
</dbReference>
<reference evidence="5 6" key="1">
    <citation type="submission" date="2015-06" db="EMBL/GenBank/DDBJ databases">
        <title>Draft genome of the ant-associated black yeast Phialophora attae CBS 131958.</title>
        <authorList>
            <person name="Moreno L.F."/>
            <person name="Stielow B.J."/>
            <person name="de Hoog S."/>
            <person name="Vicente V.A."/>
            <person name="Weiss V.A."/>
            <person name="de Vries M."/>
            <person name="Cruz L.M."/>
            <person name="Souza E.M."/>
        </authorList>
    </citation>
    <scope>NUCLEOTIDE SEQUENCE [LARGE SCALE GENOMIC DNA]</scope>
    <source>
        <strain evidence="5 6">CBS 131958</strain>
    </source>
</reference>
<feature type="domain" description="RRM" evidence="4">
    <location>
        <begin position="59"/>
        <end position="148"/>
    </location>
</feature>
<feature type="compositionally biased region" description="Basic and acidic residues" evidence="3">
    <location>
        <begin position="300"/>
        <end position="327"/>
    </location>
</feature>
<dbReference type="PANTHER" id="PTHR23236:SF95">
    <property type="entry name" value="NUCLEOLAR PROTEIN 13"/>
    <property type="match status" value="1"/>
</dbReference>
<dbReference type="STRING" id="1664694.A0A0N0NJU5"/>
<dbReference type="Pfam" id="PF00076">
    <property type="entry name" value="RRM_1"/>
    <property type="match status" value="1"/>
</dbReference>
<feature type="region of interest" description="Disordered" evidence="3">
    <location>
        <begin position="1"/>
        <end position="57"/>
    </location>
</feature>
<evidence type="ECO:0000256" key="3">
    <source>
        <dbReference type="SAM" id="MobiDB-lite"/>
    </source>
</evidence>
<sequence>MSVDVGEETKGRKRTTDEAELEIDVNAPEPPSKKALRKAKKQKTTDEVKPEDNAAKHGRALQVRSLDSNLAFTIGKKDVLKFLTDNQKSPIPANQITRLHLPPGRDMRSQNKGFAYVDFTTQEWVDVAVGLSETLLTGRPLLIKDAHNFEGRPETSKTQAFVESQAKAPSRKIFVGNLPFDTTKEFLEKHFRVCGKILKTQVATFEDSGKCKGYAWVEFEELEAAETAMKGRVTIDHPKSPTGKKTIYLSRMGENKLRMEFAEDATTRYNKRYGRQSGAEENRHTSDGIEEVDGTTTDVKTSDRRSRDQSRKSRRADRPARKLRAPDLSRYSADTVQKLTGGIVESKGQKISFD</sequence>
<comment type="caution">
    <text evidence="5">The sequence shown here is derived from an EMBL/GenBank/DDBJ whole genome shotgun (WGS) entry which is preliminary data.</text>
</comment>
<feature type="compositionally biased region" description="Basic and acidic residues" evidence="3">
    <location>
        <begin position="43"/>
        <end position="55"/>
    </location>
</feature>
<dbReference type="RefSeq" id="XP_017997261.1">
    <property type="nucleotide sequence ID" value="XM_018141372.1"/>
</dbReference>
<dbReference type="PROSITE" id="PS50102">
    <property type="entry name" value="RRM"/>
    <property type="match status" value="2"/>
</dbReference>
<feature type="compositionally biased region" description="Basic and acidic residues" evidence="3">
    <location>
        <begin position="7"/>
        <end position="17"/>
    </location>
</feature>
<dbReference type="GO" id="GO:0003723">
    <property type="term" value="F:RNA binding"/>
    <property type="evidence" value="ECO:0007669"/>
    <property type="project" value="UniProtKB-UniRule"/>
</dbReference>
<dbReference type="EMBL" id="LFJN01000025">
    <property type="protein sequence ID" value="KPI37298.1"/>
    <property type="molecule type" value="Genomic_DNA"/>
</dbReference>
<feature type="region of interest" description="Disordered" evidence="3">
    <location>
        <begin position="272"/>
        <end position="354"/>
    </location>
</feature>
<dbReference type="PANTHER" id="PTHR23236">
    <property type="entry name" value="EUKARYOTIC TRANSLATION INITIATION FACTOR 4B/4H"/>
    <property type="match status" value="1"/>
</dbReference>
<name>A0A0N0NJU5_9EURO</name>
<dbReference type="SUPFAM" id="SSF54928">
    <property type="entry name" value="RNA-binding domain, RBD"/>
    <property type="match status" value="1"/>
</dbReference>
<organism evidence="5 6">
    <name type="scientific">Cyphellophora attinorum</name>
    <dbReference type="NCBI Taxonomy" id="1664694"/>
    <lineage>
        <taxon>Eukaryota</taxon>
        <taxon>Fungi</taxon>
        <taxon>Dikarya</taxon>
        <taxon>Ascomycota</taxon>
        <taxon>Pezizomycotina</taxon>
        <taxon>Eurotiomycetes</taxon>
        <taxon>Chaetothyriomycetidae</taxon>
        <taxon>Chaetothyriales</taxon>
        <taxon>Cyphellophoraceae</taxon>
        <taxon>Cyphellophora</taxon>
    </lineage>
</organism>
<evidence type="ECO:0000256" key="2">
    <source>
        <dbReference type="PROSITE-ProRule" id="PRU00176"/>
    </source>
</evidence>
<dbReference type="Gene3D" id="3.30.70.330">
    <property type="match status" value="2"/>
</dbReference>
<dbReference type="AlphaFoldDB" id="A0A0N0NJU5"/>